<protein>
    <submittedName>
        <fullName evidence="4">Alpha/beta fold hydrolase</fullName>
    </submittedName>
</protein>
<keyword evidence="4" id="KW-0378">Hydrolase</keyword>
<gene>
    <name evidence="4" type="ORF">ACFO3E_16860</name>
</gene>
<dbReference type="InterPro" id="IPR012349">
    <property type="entry name" value="Split_barrel_FMN-bd"/>
</dbReference>
<name>A0ABV9F3V1_9SPHN</name>
<dbReference type="InterPro" id="IPR000639">
    <property type="entry name" value="Epox_hydrolase-like"/>
</dbReference>
<evidence type="ECO:0000313" key="5">
    <source>
        <dbReference type="Proteomes" id="UP001595957"/>
    </source>
</evidence>
<evidence type="ECO:0000256" key="2">
    <source>
        <dbReference type="ARBA" id="ARBA00023002"/>
    </source>
</evidence>
<dbReference type="RefSeq" id="WP_380806523.1">
    <property type="nucleotide sequence ID" value="NZ_JBHSFZ010000058.1"/>
</dbReference>
<dbReference type="InterPro" id="IPR000073">
    <property type="entry name" value="AB_hydrolase_1"/>
</dbReference>
<dbReference type="Pfam" id="PF01613">
    <property type="entry name" value="Flavin_Reduct"/>
    <property type="match status" value="1"/>
</dbReference>
<dbReference type="PRINTS" id="PR00412">
    <property type="entry name" value="EPOXHYDRLASE"/>
</dbReference>
<dbReference type="SMART" id="SM00903">
    <property type="entry name" value="Flavin_Reduct"/>
    <property type="match status" value="1"/>
</dbReference>
<comment type="caution">
    <text evidence="4">The sequence shown here is derived from an EMBL/GenBank/DDBJ whole genome shotgun (WGS) entry which is preliminary data.</text>
</comment>
<dbReference type="Gene3D" id="2.30.110.10">
    <property type="entry name" value="Electron Transport, Fmn-binding Protein, Chain A"/>
    <property type="match status" value="1"/>
</dbReference>
<dbReference type="InterPro" id="IPR002563">
    <property type="entry name" value="Flavin_Rdtase-like_dom"/>
</dbReference>
<dbReference type="Proteomes" id="UP001595957">
    <property type="component" value="Unassembled WGS sequence"/>
</dbReference>
<dbReference type="SUPFAM" id="SSF50475">
    <property type="entry name" value="FMN-binding split barrel"/>
    <property type="match status" value="1"/>
</dbReference>
<organism evidence="4 5">
    <name type="scientific">Sphingobium tyrosinilyticum</name>
    <dbReference type="NCBI Taxonomy" id="2715436"/>
    <lineage>
        <taxon>Bacteria</taxon>
        <taxon>Pseudomonadati</taxon>
        <taxon>Pseudomonadota</taxon>
        <taxon>Alphaproteobacteria</taxon>
        <taxon>Sphingomonadales</taxon>
        <taxon>Sphingomonadaceae</taxon>
        <taxon>Sphingobium</taxon>
    </lineage>
</organism>
<dbReference type="GO" id="GO:0016787">
    <property type="term" value="F:hydrolase activity"/>
    <property type="evidence" value="ECO:0007669"/>
    <property type="project" value="UniProtKB-KW"/>
</dbReference>
<proteinExistence type="inferred from homology"/>
<keyword evidence="5" id="KW-1185">Reference proteome</keyword>
<dbReference type="EMBL" id="JBHSFZ010000058">
    <property type="protein sequence ID" value="MFC4595834.1"/>
    <property type="molecule type" value="Genomic_DNA"/>
</dbReference>
<dbReference type="Gene3D" id="3.40.50.1820">
    <property type="entry name" value="alpha/beta hydrolase"/>
    <property type="match status" value="1"/>
</dbReference>
<dbReference type="Pfam" id="PF12697">
    <property type="entry name" value="Abhydrolase_6"/>
    <property type="match status" value="1"/>
</dbReference>
<dbReference type="InterPro" id="IPR029058">
    <property type="entry name" value="AB_hydrolase_fold"/>
</dbReference>
<accession>A0ABV9F3V1</accession>
<evidence type="ECO:0000259" key="3">
    <source>
        <dbReference type="SMART" id="SM00903"/>
    </source>
</evidence>
<dbReference type="SUPFAM" id="SSF53474">
    <property type="entry name" value="alpha/beta-Hydrolases"/>
    <property type="match status" value="1"/>
</dbReference>
<evidence type="ECO:0000313" key="4">
    <source>
        <dbReference type="EMBL" id="MFC4595834.1"/>
    </source>
</evidence>
<feature type="domain" description="Flavin reductase like" evidence="3">
    <location>
        <begin position="300"/>
        <end position="445"/>
    </location>
</feature>
<keyword evidence="2" id="KW-0560">Oxidoreductase</keyword>
<reference evidence="5" key="1">
    <citation type="journal article" date="2019" name="Int. J. Syst. Evol. Microbiol.">
        <title>The Global Catalogue of Microorganisms (GCM) 10K type strain sequencing project: providing services to taxonomists for standard genome sequencing and annotation.</title>
        <authorList>
            <consortium name="The Broad Institute Genomics Platform"/>
            <consortium name="The Broad Institute Genome Sequencing Center for Infectious Disease"/>
            <person name="Wu L."/>
            <person name="Ma J."/>
        </authorList>
    </citation>
    <scope>NUCLEOTIDE SEQUENCE [LARGE SCALE GENOMIC DNA]</scope>
    <source>
        <strain evidence="5">NBRC 103632</strain>
    </source>
</reference>
<dbReference type="PANTHER" id="PTHR30466:SF11">
    <property type="entry name" value="FLAVIN-DEPENDENT MONOOXYGENASE, REDUCTASE SUBUNIT HSAB"/>
    <property type="match status" value="1"/>
</dbReference>
<dbReference type="PANTHER" id="PTHR30466">
    <property type="entry name" value="FLAVIN REDUCTASE"/>
    <property type="match status" value="1"/>
</dbReference>
<dbReference type="InterPro" id="IPR050268">
    <property type="entry name" value="NADH-dep_flavin_reductase"/>
</dbReference>
<evidence type="ECO:0000256" key="1">
    <source>
        <dbReference type="ARBA" id="ARBA00008898"/>
    </source>
</evidence>
<comment type="similarity">
    <text evidence="1">Belongs to the non-flavoprotein flavin reductase family.</text>
</comment>
<sequence length="449" mass="47886">MVTAARLDFQGFGGVPIVGDAFGSPDDPAVLLIPSTGQSRAFWHGSARALADAGRYAICVDLRGHGDSGHASDGRYDLDAYVGDLKAVLAALPSRAVVVAAGLGALVAIAAIGESTAPLISGLVLVDANIWFDSNTSARLHSAFSRLTTVFASADDVLKAIISLHPDEPSLVARERLLAAYERDGSGGFRWRGDPRAVMTADIRGARERLAAAAAQIRNLPVTLIRGSLNSTISAEAVDRLQSMIEGSESAEIEGAGHYAAAEREEAFNAVLLEFLERRAPRQPISYIGGAEPRVLRDALGCFGTGVTVVTSFDGEGEPIGFTANSFSSLSLDPPLIIFSLAKTSGSLESFVAAGRFAVNVLHIGQQPIANRFARRDAPRFDGVDWTTQADKGSPILRGALASFDCTTYAMHEGGDHLIFVGQVNHAWFEPHRDPLLYFRGRYRRLHFA</sequence>